<dbReference type="KEGG" id="oml:112150358"/>
<dbReference type="Proteomes" id="UP000261560">
    <property type="component" value="Unplaced"/>
</dbReference>
<evidence type="ECO:0000256" key="10">
    <source>
        <dbReference type="ARBA" id="ARBA00022884"/>
    </source>
</evidence>
<evidence type="ECO:0000259" key="17">
    <source>
        <dbReference type="PROSITE" id="PS50994"/>
    </source>
</evidence>
<dbReference type="SUPFAM" id="SSF56672">
    <property type="entry name" value="DNA/RNA polymerases"/>
    <property type="match status" value="1"/>
</dbReference>
<dbReference type="GO" id="GO:0006310">
    <property type="term" value="P:DNA recombination"/>
    <property type="evidence" value="ECO:0007669"/>
    <property type="project" value="UniProtKB-KW"/>
</dbReference>
<keyword evidence="12" id="KW-0695">RNA-directed DNA polymerase</keyword>
<dbReference type="Pfam" id="PF00665">
    <property type="entry name" value="rve"/>
    <property type="match status" value="1"/>
</dbReference>
<name>A0A3B3CP08_ORYME</name>
<dbReference type="Pfam" id="PF00077">
    <property type="entry name" value="RVP"/>
    <property type="match status" value="1"/>
</dbReference>
<dbReference type="GO" id="GO:0006508">
    <property type="term" value="P:proteolysis"/>
    <property type="evidence" value="ECO:0007669"/>
    <property type="project" value="InterPro"/>
</dbReference>
<dbReference type="Pfam" id="PF18697">
    <property type="entry name" value="MLVIN_C"/>
    <property type="match status" value="1"/>
</dbReference>
<sequence>MTIIVKGKPVDFIVDSGATYSVIRASELPGTKLSGRFLYSVSASGSETKEIFSAPLPCTVEAQPPFKHSFLMSHCCPFNLLGRDLMLTLGVGLQSTPEGMMVQRNSKFVPQLCKISTCFPPFTVYQWWINYESSLKLLDLATQRMSTASAQLMRPENLHCTAYVTSEYDHAYEQRFLSTLPDSLEAHDLFWSQARCAASVSLTPDQSDFFLVKNSVAHISLAKSEIDQWRDLGPWVKACTHVTDWQESHNSFVLFSPSLQAYKMRVSNVMSAMRAITLTSDQPHLPSTLLSQSHTIPELESVPESVWASHKYDVGLIKNCEPLVVTPKSHFRPRRAQYPLKPEAIAGITPVFESFLKSGIITRYDHSPVNTPILPVKKYRPPPAPEEWRFVQDLTSVNAAVHSCAPCVPNPYTLLSNVPPDSKWFSVLDLSNAFFSVPVHPDSQFWFAFQFNGQGYTFTRMPQGFCDSPTVYNRALAASLSSFSPQPGSALLQYVDDLMICAPTREQCVTDTVALLHHLAAEGHKVSRHKMQFVQKEVTFLGHVISAQGKCLSSKHLTAIQQAPRPETVKQLLSFIGLCSYCRTFVPNFSELTKPLGDLTRSKPMSYKIQWSPEAEKSFTSLKIALQSPPTLGLPDPSKPFTQTVDERKGCMTSVLLQDHGGSLRPVAYFSCKLDPVAAGFPRCLRAIAAAEKALAASRDLVGYSPLTLLVPHEVHLILAEHRSSHFSLPRFLKYHTCLLELPNVTVKRCSVLNPATLLPTPDDGSPHDCVAELSLTCSPRPDMTDQPLTNPDFVFFVDGSASRDPHTGHCRAAYAVCSSHETVESAPLPCHFSAQAAELVALTRACHLAAGKSATIYTDSRYAFGVVHDFGTLWRHRGFLKSDGKPILHHKLVSDLLDALLLPSQVAVCKCVAHTNSFDPISIGNSRADAAAKEAALLPPPSLSLSALSAGSQSVPSSLSAVQSLATPADIRLWKQADAKHTPDGWMGPNGKPCLPSALFPHFAKLTHGLDHVSKGGMMSAIGQNWFTKGFTSYAQKFCQACMVCASHNPGRQTSNTQKAAHPPPTGPFEHVMMDFIELSPAEGKKYCLVMVDMWSKWVEAFPTSKADASAVARALLSEIIPRWGIPQKISSDNGAHFANEAVSQISLHLGIDIRKHCAYHPASGGAVERENGTLKNKLAKCCEETGLTWPKALPLVLMYMRMRKRGRTNLSPFEILFAAPPNTGIGPPKAPPPETALCESNVLTYCVNLTKTLSNIRSQVAVALPRPADGQLHSLSPGDFVLVKSFRRHRWNHHRWVGPYQILLTTQTAVKVAERATWIHASHCRRVPPPDQHPALSAVPVQRTGLSSCIASRRNSVE</sequence>
<dbReference type="InterPro" id="IPR018061">
    <property type="entry name" value="Retropepsins"/>
</dbReference>
<evidence type="ECO:0000256" key="3">
    <source>
        <dbReference type="ARBA" id="ARBA00018735"/>
    </source>
</evidence>
<keyword evidence="5" id="KW-0548">Nucleotidyltransferase</keyword>
<keyword evidence="10" id="KW-0694">RNA-binding</keyword>
<dbReference type="Gene3D" id="3.30.70.270">
    <property type="match status" value="2"/>
</dbReference>
<protein>
    <recommendedName>
        <fullName evidence="3">Gag-Pol polyprotein</fullName>
        <ecNumber evidence="2">3.1.26.4</ecNumber>
    </recommendedName>
</protein>
<dbReference type="InterPro" id="IPR043502">
    <property type="entry name" value="DNA/RNA_pol_sf"/>
</dbReference>
<dbReference type="InterPro" id="IPR043128">
    <property type="entry name" value="Rev_trsase/Diguanyl_cyclase"/>
</dbReference>
<evidence type="ECO:0000256" key="13">
    <source>
        <dbReference type="ARBA" id="ARBA00023172"/>
    </source>
</evidence>
<feature type="domain" description="RNase H type-1" evidence="16">
    <location>
        <begin position="790"/>
        <end position="938"/>
    </location>
</feature>
<dbReference type="PROSITE" id="PS50994">
    <property type="entry name" value="INTEGRASE"/>
    <property type="match status" value="1"/>
</dbReference>
<dbReference type="OMA" id="KLTHGPD"/>
<evidence type="ECO:0000256" key="4">
    <source>
        <dbReference type="ARBA" id="ARBA00022679"/>
    </source>
</evidence>
<dbReference type="PANTHER" id="PTHR33064">
    <property type="entry name" value="POL PROTEIN"/>
    <property type="match status" value="1"/>
</dbReference>
<evidence type="ECO:0000259" key="14">
    <source>
        <dbReference type="PROSITE" id="PS50175"/>
    </source>
</evidence>
<feature type="domain" description="Reverse transcriptase" evidence="15">
    <location>
        <begin position="357"/>
        <end position="545"/>
    </location>
</feature>
<dbReference type="InterPro" id="IPR036397">
    <property type="entry name" value="RNaseH_sf"/>
</dbReference>
<dbReference type="SUPFAM" id="SSF50630">
    <property type="entry name" value="Acid proteases"/>
    <property type="match status" value="1"/>
</dbReference>
<evidence type="ECO:0000256" key="12">
    <source>
        <dbReference type="ARBA" id="ARBA00022918"/>
    </source>
</evidence>
<dbReference type="RefSeq" id="XP_036067408.1">
    <property type="nucleotide sequence ID" value="XM_036211515.1"/>
</dbReference>
<evidence type="ECO:0000256" key="7">
    <source>
        <dbReference type="ARBA" id="ARBA00022759"/>
    </source>
</evidence>
<keyword evidence="9" id="KW-0460">Magnesium</keyword>
<keyword evidence="4" id="KW-0808">Transferase</keyword>
<dbReference type="Gene3D" id="2.40.70.10">
    <property type="entry name" value="Acid Proteases"/>
    <property type="match status" value="1"/>
</dbReference>
<dbReference type="Gene3D" id="2.30.30.850">
    <property type="match status" value="1"/>
</dbReference>
<dbReference type="PROSITE" id="PS50878">
    <property type="entry name" value="RT_POL"/>
    <property type="match status" value="1"/>
</dbReference>
<keyword evidence="8" id="KW-0378">Hydrolase</keyword>
<dbReference type="InterPro" id="IPR000477">
    <property type="entry name" value="RT_dom"/>
</dbReference>
<evidence type="ECO:0000256" key="6">
    <source>
        <dbReference type="ARBA" id="ARBA00022722"/>
    </source>
</evidence>
<dbReference type="GO" id="GO:0004190">
    <property type="term" value="F:aspartic-type endopeptidase activity"/>
    <property type="evidence" value="ECO:0007669"/>
    <property type="project" value="InterPro"/>
</dbReference>
<reference evidence="18" key="1">
    <citation type="submission" date="2025-08" db="UniProtKB">
        <authorList>
            <consortium name="Ensembl"/>
        </authorList>
    </citation>
    <scope>IDENTIFICATION</scope>
</reference>
<feature type="domain" description="Peptidase A2" evidence="14">
    <location>
        <begin position="10"/>
        <end position="85"/>
    </location>
</feature>
<keyword evidence="11" id="KW-0229">DNA integration</keyword>
<dbReference type="PROSITE" id="PS00141">
    <property type="entry name" value="ASP_PROTEASE"/>
    <property type="match status" value="1"/>
</dbReference>
<dbReference type="PANTHER" id="PTHR33064:SF37">
    <property type="entry name" value="RIBONUCLEASE H"/>
    <property type="match status" value="1"/>
</dbReference>
<dbReference type="PaxDb" id="30732-ENSOMEP00000019311"/>
<dbReference type="Gene3D" id="3.10.20.370">
    <property type="match status" value="1"/>
</dbReference>
<dbReference type="InterPro" id="IPR002156">
    <property type="entry name" value="RNaseH_domain"/>
</dbReference>
<evidence type="ECO:0000256" key="2">
    <source>
        <dbReference type="ARBA" id="ARBA00012180"/>
    </source>
</evidence>
<dbReference type="Gene3D" id="3.30.420.10">
    <property type="entry name" value="Ribonuclease H-like superfamily/Ribonuclease H"/>
    <property type="match status" value="2"/>
</dbReference>
<dbReference type="InterPro" id="IPR012337">
    <property type="entry name" value="RNaseH-like_sf"/>
</dbReference>
<dbReference type="GO" id="GO:0004523">
    <property type="term" value="F:RNA-DNA hybrid ribonuclease activity"/>
    <property type="evidence" value="ECO:0007669"/>
    <property type="project" value="UniProtKB-EC"/>
</dbReference>
<dbReference type="Ensembl" id="ENSOMET00000035615.1">
    <property type="protein sequence ID" value="ENSOMEP00000019311.1"/>
    <property type="gene ID" value="ENSOMEG00000021132.1"/>
</dbReference>
<dbReference type="InterPro" id="IPR041577">
    <property type="entry name" value="RT_RNaseH_2"/>
</dbReference>
<dbReference type="STRING" id="30732.ENSOMEP00000019311"/>
<evidence type="ECO:0000313" key="18">
    <source>
        <dbReference type="Ensembl" id="ENSOMEP00000019311.1"/>
    </source>
</evidence>
<dbReference type="Pfam" id="PF00075">
    <property type="entry name" value="RNase_H"/>
    <property type="match status" value="1"/>
</dbReference>
<dbReference type="InterPro" id="IPR021109">
    <property type="entry name" value="Peptidase_aspartic_dom_sf"/>
</dbReference>
<dbReference type="Gene3D" id="3.10.10.10">
    <property type="entry name" value="HIV Type 1 Reverse Transcriptase, subunit A, domain 1"/>
    <property type="match status" value="1"/>
</dbReference>
<dbReference type="InterPro" id="IPR001969">
    <property type="entry name" value="Aspartic_peptidase_AS"/>
</dbReference>
<evidence type="ECO:0000256" key="1">
    <source>
        <dbReference type="ARBA" id="ARBA00010879"/>
    </source>
</evidence>
<keyword evidence="19" id="KW-1185">Reference proteome</keyword>
<dbReference type="Gene3D" id="1.10.340.70">
    <property type="match status" value="1"/>
</dbReference>
<dbReference type="GeneTree" id="ENSGT00940000160750"/>
<dbReference type="SUPFAM" id="SSF53098">
    <property type="entry name" value="Ribonuclease H-like"/>
    <property type="match status" value="2"/>
</dbReference>
<dbReference type="FunFam" id="3.30.70.270:FF:000020">
    <property type="entry name" value="Transposon Tf2-6 polyprotein-like Protein"/>
    <property type="match status" value="1"/>
</dbReference>
<accession>A0A3B3CP08</accession>
<evidence type="ECO:0000256" key="11">
    <source>
        <dbReference type="ARBA" id="ARBA00022908"/>
    </source>
</evidence>
<dbReference type="GO" id="GO:0015074">
    <property type="term" value="P:DNA integration"/>
    <property type="evidence" value="ECO:0007669"/>
    <property type="project" value="UniProtKB-KW"/>
</dbReference>
<dbReference type="Pfam" id="PF17919">
    <property type="entry name" value="RT_RNaseH_2"/>
    <property type="match status" value="1"/>
</dbReference>
<dbReference type="GeneID" id="112150358"/>
<comment type="similarity">
    <text evidence="1">Belongs to the beta type-B retroviral polymerase family. HERV class-II K(HML-2) pol subfamily.</text>
</comment>
<evidence type="ECO:0000256" key="9">
    <source>
        <dbReference type="ARBA" id="ARBA00022842"/>
    </source>
</evidence>
<keyword evidence="7" id="KW-0255">Endonuclease</keyword>
<dbReference type="EC" id="3.1.26.4" evidence="2"/>
<evidence type="ECO:0000256" key="8">
    <source>
        <dbReference type="ARBA" id="ARBA00022801"/>
    </source>
</evidence>
<dbReference type="Pfam" id="PF00078">
    <property type="entry name" value="RVT_1"/>
    <property type="match status" value="1"/>
</dbReference>
<dbReference type="PROSITE" id="PS50879">
    <property type="entry name" value="RNASE_H_1"/>
    <property type="match status" value="1"/>
</dbReference>
<evidence type="ECO:0000259" key="15">
    <source>
        <dbReference type="PROSITE" id="PS50878"/>
    </source>
</evidence>
<evidence type="ECO:0000313" key="19">
    <source>
        <dbReference type="Proteomes" id="UP000261560"/>
    </source>
</evidence>
<dbReference type="InterPro" id="IPR040643">
    <property type="entry name" value="MLVIN_C"/>
</dbReference>
<dbReference type="InterPro" id="IPR051320">
    <property type="entry name" value="Viral_Replic_Matur_Polypro"/>
</dbReference>
<dbReference type="GO" id="GO:0003964">
    <property type="term" value="F:RNA-directed DNA polymerase activity"/>
    <property type="evidence" value="ECO:0007669"/>
    <property type="project" value="UniProtKB-KW"/>
</dbReference>
<organism evidence="18 19">
    <name type="scientific">Oryzias melastigma</name>
    <name type="common">Marine medaka</name>
    <dbReference type="NCBI Taxonomy" id="30732"/>
    <lineage>
        <taxon>Eukaryota</taxon>
        <taxon>Metazoa</taxon>
        <taxon>Chordata</taxon>
        <taxon>Craniata</taxon>
        <taxon>Vertebrata</taxon>
        <taxon>Euteleostomi</taxon>
        <taxon>Actinopterygii</taxon>
        <taxon>Neopterygii</taxon>
        <taxon>Teleostei</taxon>
        <taxon>Neoteleostei</taxon>
        <taxon>Acanthomorphata</taxon>
        <taxon>Ovalentaria</taxon>
        <taxon>Atherinomorphae</taxon>
        <taxon>Beloniformes</taxon>
        <taxon>Adrianichthyidae</taxon>
        <taxon>Oryziinae</taxon>
        <taxon>Oryzias</taxon>
    </lineage>
</organism>
<proteinExistence type="inferred from homology"/>
<dbReference type="InterPro" id="IPR001584">
    <property type="entry name" value="Integrase_cat-core"/>
</dbReference>
<dbReference type="InterPro" id="IPR001995">
    <property type="entry name" value="Peptidase_A2_cat"/>
</dbReference>
<dbReference type="PROSITE" id="PS50175">
    <property type="entry name" value="ASP_PROT_RETROV"/>
    <property type="match status" value="1"/>
</dbReference>
<evidence type="ECO:0000256" key="5">
    <source>
        <dbReference type="ARBA" id="ARBA00022695"/>
    </source>
</evidence>
<keyword evidence="6" id="KW-0540">Nuclease</keyword>
<dbReference type="OrthoDB" id="8947436at2759"/>
<reference evidence="18" key="2">
    <citation type="submission" date="2025-09" db="UniProtKB">
        <authorList>
            <consortium name="Ensembl"/>
        </authorList>
    </citation>
    <scope>IDENTIFICATION</scope>
</reference>
<evidence type="ECO:0000259" key="16">
    <source>
        <dbReference type="PROSITE" id="PS50879"/>
    </source>
</evidence>
<dbReference type="GO" id="GO:0003723">
    <property type="term" value="F:RNA binding"/>
    <property type="evidence" value="ECO:0007669"/>
    <property type="project" value="UniProtKB-KW"/>
</dbReference>
<keyword evidence="13" id="KW-0233">DNA recombination</keyword>
<feature type="domain" description="Integrase catalytic" evidence="17">
    <location>
        <begin position="1065"/>
        <end position="1222"/>
    </location>
</feature>